<dbReference type="EMBL" id="JAMYWD010000001">
    <property type="protein sequence ID" value="KAJ4982238.1"/>
    <property type="molecule type" value="Genomic_DNA"/>
</dbReference>
<evidence type="ECO:0000313" key="1">
    <source>
        <dbReference type="EMBL" id="KAJ4982238.1"/>
    </source>
</evidence>
<proteinExistence type="predicted"/>
<evidence type="ECO:0000313" key="2">
    <source>
        <dbReference type="Proteomes" id="UP001141806"/>
    </source>
</evidence>
<comment type="caution">
    <text evidence="1">The sequence shown here is derived from an EMBL/GenBank/DDBJ whole genome shotgun (WGS) entry which is preliminary data.</text>
</comment>
<reference evidence="1" key="1">
    <citation type="journal article" date="2023" name="Plant J.">
        <title>The genome of the king protea, Protea cynaroides.</title>
        <authorList>
            <person name="Chang J."/>
            <person name="Duong T.A."/>
            <person name="Schoeman C."/>
            <person name="Ma X."/>
            <person name="Roodt D."/>
            <person name="Barker N."/>
            <person name="Li Z."/>
            <person name="Van de Peer Y."/>
            <person name="Mizrachi E."/>
        </authorList>
    </citation>
    <scope>NUCLEOTIDE SEQUENCE</scope>
    <source>
        <tissue evidence="1">Young leaves</tissue>
    </source>
</reference>
<accession>A0A9Q0L477</accession>
<organism evidence="1 2">
    <name type="scientific">Protea cynaroides</name>
    <dbReference type="NCBI Taxonomy" id="273540"/>
    <lineage>
        <taxon>Eukaryota</taxon>
        <taxon>Viridiplantae</taxon>
        <taxon>Streptophyta</taxon>
        <taxon>Embryophyta</taxon>
        <taxon>Tracheophyta</taxon>
        <taxon>Spermatophyta</taxon>
        <taxon>Magnoliopsida</taxon>
        <taxon>Proteales</taxon>
        <taxon>Proteaceae</taxon>
        <taxon>Protea</taxon>
    </lineage>
</organism>
<dbReference type="Proteomes" id="UP001141806">
    <property type="component" value="Unassembled WGS sequence"/>
</dbReference>
<protein>
    <submittedName>
        <fullName evidence="1">Uncharacterized protein</fullName>
    </submittedName>
</protein>
<dbReference type="AlphaFoldDB" id="A0A9Q0L477"/>
<dbReference type="OrthoDB" id="1917757at2759"/>
<gene>
    <name evidence="1" type="ORF">NE237_033075</name>
</gene>
<keyword evidence="2" id="KW-1185">Reference proteome</keyword>
<sequence>MKPPPPTAVGNEGNESSSVLTRNCEDGGGGEEIQVASSSSISLLVYGPWMSNPYYSDMPLFTPNSANLFCSSKPLYRYADSVVIPSNMGELHLAIIPLRDALTGIRPSFYAELTETERRRDWKNGQNNNGAGRMFEKNQRRWRIGINGKDEWLQFSKIVR</sequence>
<name>A0A9Q0L477_9MAGN</name>